<organism evidence="1 2">
    <name type="scientific">Helicobacter jaachi</name>
    <dbReference type="NCBI Taxonomy" id="1677920"/>
    <lineage>
        <taxon>Bacteria</taxon>
        <taxon>Pseudomonadati</taxon>
        <taxon>Campylobacterota</taxon>
        <taxon>Epsilonproteobacteria</taxon>
        <taxon>Campylobacterales</taxon>
        <taxon>Helicobacteraceae</taxon>
        <taxon>Helicobacter</taxon>
    </lineage>
</organism>
<accession>A0A4U8T7T3</accession>
<keyword evidence="2" id="KW-1185">Reference proteome</keyword>
<dbReference type="STRING" id="1677920.LS71_02795"/>
<evidence type="ECO:0000313" key="2">
    <source>
        <dbReference type="Proteomes" id="UP000029733"/>
    </source>
</evidence>
<dbReference type="RefSeq" id="WP_034353353.1">
    <property type="nucleotide sequence ID" value="NZ_JRPR02000007.1"/>
</dbReference>
<sequence length="229" mass="26256">MQFNMINTLVRRFYVLKEEGFVANANYKEDLQNFLPKEEFAIFNAMFEADSIDKAVDSIKRSYTSGRANKQYVINILSEPKITQIATILLKGSKPEALERAIRIREQIDKNSVAFLELVQNLEEKLITFLVSRVSKFPPAPPEDYLKTLSNKEIGISNIARYFGGDFERAYLDDKGVGKTYFDFLVCKVLVKYKFMNAEDAQKLLLAFIWASIPAFRSKTRMTSVGSTR</sequence>
<dbReference type="AlphaFoldDB" id="A0A4U8T7T3"/>
<dbReference type="Proteomes" id="UP000029733">
    <property type="component" value="Unassembled WGS sequence"/>
</dbReference>
<reference evidence="1 2" key="1">
    <citation type="journal article" date="2014" name="Genome Announc.">
        <title>Draft genome sequences of eight enterohepatic helicobacter species isolated from both laboratory and wild rodents.</title>
        <authorList>
            <person name="Sheh A."/>
            <person name="Shen Z."/>
            <person name="Fox J.G."/>
        </authorList>
    </citation>
    <scope>NUCLEOTIDE SEQUENCE [LARGE SCALE GENOMIC DNA]</scope>
    <source>
        <strain evidence="1 2">MIT 09-6949</strain>
    </source>
</reference>
<dbReference type="EMBL" id="JRPR02000007">
    <property type="protein sequence ID" value="TLD95720.1"/>
    <property type="molecule type" value="Genomic_DNA"/>
</dbReference>
<evidence type="ECO:0000313" key="1">
    <source>
        <dbReference type="EMBL" id="TLD95720.1"/>
    </source>
</evidence>
<proteinExistence type="predicted"/>
<comment type="caution">
    <text evidence="1">The sequence shown here is derived from an EMBL/GenBank/DDBJ whole genome shotgun (WGS) entry which is preliminary data.</text>
</comment>
<dbReference type="OrthoDB" id="5321137at2"/>
<gene>
    <name evidence="1" type="ORF">LS71_007710</name>
</gene>
<name>A0A4U8T7T3_9HELI</name>
<protein>
    <submittedName>
        <fullName evidence="1">Uncharacterized protein</fullName>
    </submittedName>
</protein>